<dbReference type="GO" id="GO:0016787">
    <property type="term" value="F:hydrolase activity"/>
    <property type="evidence" value="ECO:0007669"/>
    <property type="project" value="UniProtKB-KW"/>
</dbReference>
<dbReference type="InterPro" id="IPR000073">
    <property type="entry name" value="AB_hydrolase_1"/>
</dbReference>
<dbReference type="EMBL" id="OCPC01000001">
    <property type="protein sequence ID" value="SOE15547.1"/>
    <property type="molecule type" value="Genomic_DNA"/>
</dbReference>
<sequence>MTDYPITDYDDAYANGAHIDGAAEFPPRWTAQAETFRAQLGQAGRARLDLSYGPAPSNHLDLFLPEGRPKGLAVFVHGGYWKAFDKSYWSHLAAGPLAHGFAVAMPSYTLCPGNRISGIAREIAAAISLAAGEVDGPVRLTGHSAGGQLVTRMISGAALLAGDVLDRIAGVTSISGVHDLRPLQRTGMNDVLAIGAAEAQAESPLLLVPLASIPVMAWVGADERPEFVRQNRALYEVWRGFPMPVQMHEEAGKHHFDVIDGLADADHPLCRAFLGLEG</sequence>
<dbReference type="Pfam" id="PF12697">
    <property type="entry name" value="Abhydrolase_6"/>
    <property type="match status" value="1"/>
</dbReference>
<accession>A0A286I6D7</accession>
<dbReference type="Gene3D" id="3.40.50.1820">
    <property type="entry name" value="alpha/beta hydrolase"/>
    <property type="match status" value="1"/>
</dbReference>
<proteinExistence type="predicted"/>
<dbReference type="PANTHER" id="PTHR48081">
    <property type="entry name" value="AB HYDROLASE SUPERFAMILY PROTEIN C4A8.06C"/>
    <property type="match status" value="1"/>
</dbReference>
<dbReference type="AlphaFoldDB" id="A0A286I6D7"/>
<keyword evidence="1" id="KW-0378">Hydrolase</keyword>
<dbReference type="OrthoDB" id="9771666at2"/>
<protein>
    <submittedName>
        <fullName evidence="3">Acetyl esterase/lipase</fullName>
    </submittedName>
</protein>
<feature type="domain" description="AB hydrolase-1" evidence="2">
    <location>
        <begin position="74"/>
        <end position="241"/>
    </location>
</feature>
<evidence type="ECO:0000313" key="3">
    <source>
        <dbReference type="EMBL" id="SOE15547.1"/>
    </source>
</evidence>
<dbReference type="Proteomes" id="UP000219465">
    <property type="component" value="Unassembled WGS sequence"/>
</dbReference>
<dbReference type="InterPro" id="IPR050300">
    <property type="entry name" value="GDXG_lipolytic_enzyme"/>
</dbReference>
<reference evidence="4" key="1">
    <citation type="submission" date="2017-08" db="EMBL/GenBank/DDBJ databases">
        <authorList>
            <person name="Varghese N."/>
            <person name="Submissions S."/>
        </authorList>
    </citation>
    <scope>NUCLEOTIDE SEQUENCE [LARGE SCALE GENOMIC DNA]</scope>
    <source>
        <strain evidence="4">KCTC 23107</strain>
    </source>
</reference>
<dbReference type="RefSeq" id="WP_097105689.1">
    <property type="nucleotide sequence ID" value="NZ_OCPC01000001.1"/>
</dbReference>
<gene>
    <name evidence="3" type="ORF">SAMN05877838_1070</name>
</gene>
<keyword evidence="4" id="KW-1185">Reference proteome</keyword>
<organism evidence="3 4">
    <name type="scientific">Hoeflea halophila</name>
    <dbReference type="NCBI Taxonomy" id="714899"/>
    <lineage>
        <taxon>Bacteria</taxon>
        <taxon>Pseudomonadati</taxon>
        <taxon>Pseudomonadota</taxon>
        <taxon>Alphaproteobacteria</taxon>
        <taxon>Hyphomicrobiales</taxon>
        <taxon>Rhizobiaceae</taxon>
        <taxon>Hoeflea</taxon>
    </lineage>
</organism>
<name>A0A286I6D7_9HYPH</name>
<evidence type="ECO:0000256" key="1">
    <source>
        <dbReference type="ARBA" id="ARBA00022801"/>
    </source>
</evidence>
<dbReference type="PANTHER" id="PTHR48081:SF33">
    <property type="entry name" value="KYNURENINE FORMAMIDASE"/>
    <property type="match status" value="1"/>
</dbReference>
<evidence type="ECO:0000259" key="2">
    <source>
        <dbReference type="Pfam" id="PF12697"/>
    </source>
</evidence>
<dbReference type="InterPro" id="IPR029058">
    <property type="entry name" value="AB_hydrolase_fold"/>
</dbReference>
<evidence type="ECO:0000313" key="4">
    <source>
        <dbReference type="Proteomes" id="UP000219465"/>
    </source>
</evidence>
<dbReference type="SUPFAM" id="SSF53474">
    <property type="entry name" value="alpha/beta-Hydrolases"/>
    <property type="match status" value="1"/>
</dbReference>